<reference evidence="2" key="1">
    <citation type="journal article" date="2015" name="PLoS Genet.">
        <title>The dynamic genome and transcriptome of the human fungal pathogen Blastomyces and close relative Emmonsia.</title>
        <authorList>
            <person name="Munoz J.F."/>
            <person name="Gauthier G.M."/>
            <person name="Desjardins C.A."/>
            <person name="Gallo J.E."/>
            <person name="Holder J."/>
            <person name="Sullivan T.D."/>
            <person name="Marty A.J."/>
            <person name="Carmen J.C."/>
            <person name="Chen Z."/>
            <person name="Ding L."/>
            <person name="Gujja S."/>
            <person name="Magrini V."/>
            <person name="Misas E."/>
            <person name="Mitreva M."/>
            <person name="Priest M."/>
            <person name="Saif S."/>
            <person name="Whiston E.A."/>
            <person name="Young S."/>
            <person name="Zeng Q."/>
            <person name="Goldman W.E."/>
            <person name="Mardis E.R."/>
            <person name="Taylor J.W."/>
            <person name="McEwen J.G."/>
            <person name="Clay O.K."/>
            <person name="Klein B.S."/>
            <person name="Cuomo C.A."/>
        </authorList>
    </citation>
    <scope>NUCLEOTIDE SEQUENCE [LARGE SCALE GENOMIC DNA]</scope>
    <source>
        <strain evidence="2">UAMH 139</strain>
    </source>
</reference>
<protein>
    <submittedName>
        <fullName evidence="1">Uncharacterized protein</fullName>
    </submittedName>
</protein>
<sequence>ATSRANYILSFPRGLSSTRLREGPVPEQLFLTKLLLLKTVAIKDTGEHKP</sequence>
<dbReference type="AlphaFoldDB" id="A0A0H1BMJ5"/>
<accession>A0A0H1BMJ5</accession>
<feature type="non-terminal residue" evidence="1">
    <location>
        <position position="1"/>
    </location>
</feature>
<comment type="caution">
    <text evidence="1">The sequence shown here is derived from an EMBL/GenBank/DDBJ whole genome shotgun (WGS) entry which is preliminary data.</text>
</comment>
<dbReference type="Proteomes" id="UP000053573">
    <property type="component" value="Unassembled WGS sequence"/>
</dbReference>
<organism evidence="1 2">
    <name type="scientific">Blastomyces silverae</name>
    <dbReference type="NCBI Taxonomy" id="2060906"/>
    <lineage>
        <taxon>Eukaryota</taxon>
        <taxon>Fungi</taxon>
        <taxon>Dikarya</taxon>
        <taxon>Ascomycota</taxon>
        <taxon>Pezizomycotina</taxon>
        <taxon>Eurotiomycetes</taxon>
        <taxon>Eurotiomycetidae</taxon>
        <taxon>Onygenales</taxon>
        <taxon>Ajellomycetaceae</taxon>
        <taxon>Blastomyces</taxon>
    </lineage>
</organism>
<evidence type="ECO:0000313" key="1">
    <source>
        <dbReference type="EMBL" id="KLJ12570.1"/>
    </source>
</evidence>
<keyword evidence="2" id="KW-1185">Reference proteome</keyword>
<dbReference type="EMBL" id="LDEV01000798">
    <property type="protein sequence ID" value="KLJ12570.1"/>
    <property type="molecule type" value="Genomic_DNA"/>
</dbReference>
<evidence type="ECO:0000313" key="2">
    <source>
        <dbReference type="Proteomes" id="UP000053573"/>
    </source>
</evidence>
<proteinExistence type="predicted"/>
<name>A0A0H1BMJ5_9EURO</name>
<gene>
    <name evidence="1" type="ORF">EMPG_12398</name>
</gene>